<dbReference type="RefSeq" id="WP_244528731.1">
    <property type="nucleotide sequence ID" value="NZ_FOPM01000013.1"/>
</dbReference>
<evidence type="ECO:0000313" key="3">
    <source>
        <dbReference type="Proteomes" id="UP000199229"/>
    </source>
</evidence>
<dbReference type="PROSITE" id="PS51332">
    <property type="entry name" value="B12_BINDING"/>
    <property type="match status" value="1"/>
</dbReference>
<protein>
    <submittedName>
        <fullName evidence="2">Methanogenic corrinoid protein MtbC1</fullName>
    </submittedName>
</protein>
<dbReference type="GO" id="GO:0031419">
    <property type="term" value="F:cobalamin binding"/>
    <property type="evidence" value="ECO:0007669"/>
    <property type="project" value="InterPro"/>
</dbReference>
<dbReference type="SUPFAM" id="SSF52242">
    <property type="entry name" value="Cobalamin (vitamin B12)-binding domain"/>
    <property type="match status" value="1"/>
</dbReference>
<proteinExistence type="predicted"/>
<dbReference type="Gene3D" id="3.40.50.280">
    <property type="entry name" value="Cobalamin-binding domain"/>
    <property type="match status" value="1"/>
</dbReference>
<dbReference type="EMBL" id="FOPM01000013">
    <property type="protein sequence ID" value="SFG84542.1"/>
    <property type="molecule type" value="Genomic_DNA"/>
</dbReference>
<accession>A0A1I2V5N9</accession>
<dbReference type="InterPro" id="IPR036724">
    <property type="entry name" value="Cobalamin-bd_sf"/>
</dbReference>
<feature type="domain" description="B12-binding" evidence="1">
    <location>
        <begin position="165"/>
        <end position="294"/>
    </location>
</feature>
<dbReference type="AlphaFoldDB" id="A0A1I2V5N9"/>
<dbReference type="Proteomes" id="UP000199229">
    <property type="component" value="Unassembled WGS sequence"/>
</dbReference>
<dbReference type="GO" id="GO:0046872">
    <property type="term" value="F:metal ion binding"/>
    <property type="evidence" value="ECO:0007669"/>
    <property type="project" value="InterPro"/>
</dbReference>
<sequence>MDEMRQCLEGFVYDSRGFGGADPCPSEFDPGIRSTVHDIRWGDDLASLIEAEIIPRLMIAHRPEQGGEGGTISLGVEAIESFCALILAPAGEAVEARIAALIDGGLTLENLLLDLLAPTARHLGVLWEEDLCDFAEVTVAMGRLQRVMHTITRRFGGEAPLHRHGRSILLMSCPGEVHGFGLAVVEQLFRDAGWDVATAVRDPDGDALHRIRTTWFDVVGVSLACETLLPSLGEVVAALKRHSRNPSVRVMVGGAVFVADPSLYTSVGADATAGDARQAISIADSLLDLAARPC</sequence>
<gene>
    <name evidence="2" type="ORF">SAMN05192565_11366</name>
</gene>
<reference evidence="3" key="1">
    <citation type="submission" date="2016-10" db="EMBL/GenBank/DDBJ databases">
        <authorList>
            <person name="Varghese N."/>
            <person name="Submissions S."/>
        </authorList>
    </citation>
    <scope>NUCLEOTIDE SEQUENCE [LARGE SCALE GENOMIC DNA]</scope>
    <source>
        <strain evidence="3">Gh-105</strain>
    </source>
</reference>
<evidence type="ECO:0000259" key="1">
    <source>
        <dbReference type="PROSITE" id="PS51332"/>
    </source>
</evidence>
<evidence type="ECO:0000313" key="2">
    <source>
        <dbReference type="EMBL" id="SFG84542.1"/>
    </source>
</evidence>
<dbReference type="STRING" id="582675.SAMN05192565_11366"/>
<name>A0A1I2V5N9_9HYPH</name>
<dbReference type="Pfam" id="PF02310">
    <property type="entry name" value="B12-binding"/>
    <property type="match status" value="1"/>
</dbReference>
<dbReference type="InterPro" id="IPR006158">
    <property type="entry name" value="Cobalamin-bd"/>
</dbReference>
<organism evidence="2 3">
    <name type="scientific">Methylobacterium gossipiicola</name>
    <dbReference type="NCBI Taxonomy" id="582675"/>
    <lineage>
        <taxon>Bacteria</taxon>
        <taxon>Pseudomonadati</taxon>
        <taxon>Pseudomonadota</taxon>
        <taxon>Alphaproteobacteria</taxon>
        <taxon>Hyphomicrobiales</taxon>
        <taxon>Methylobacteriaceae</taxon>
        <taxon>Methylobacterium</taxon>
    </lineage>
</organism>
<keyword evidence="3" id="KW-1185">Reference proteome</keyword>